<dbReference type="SMART" id="SM00460">
    <property type="entry name" value="TGc"/>
    <property type="match status" value="1"/>
</dbReference>
<dbReference type="Pfam" id="PF01841">
    <property type="entry name" value="Transglut_core"/>
    <property type="match status" value="1"/>
</dbReference>
<comment type="caution">
    <text evidence="2">The sequence shown here is derived from an EMBL/GenBank/DDBJ whole genome shotgun (WGS) entry which is preliminary data.</text>
</comment>
<protein>
    <submittedName>
        <fullName evidence="2">Transglutaminase family protein</fullName>
    </submittedName>
</protein>
<dbReference type="AlphaFoldDB" id="A0A356LA52"/>
<evidence type="ECO:0000313" key="2">
    <source>
        <dbReference type="EMBL" id="HBP27804.1"/>
    </source>
</evidence>
<evidence type="ECO:0000259" key="1">
    <source>
        <dbReference type="SMART" id="SM00460"/>
    </source>
</evidence>
<dbReference type="SUPFAM" id="SSF54001">
    <property type="entry name" value="Cysteine proteinases"/>
    <property type="match status" value="1"/>
</dbReference>
<feature type="domain" description="Transglutaminase-like" evidence="1">
    <location>
        <begin position="166"/>
        <end position="227"/>
    </location>
</feature>
<accession>A0A356LA52</accession>
<gene>
    <name evidence="2" type="ORF">DD666_00115</name>
</gene>
<dbReference type="Gene3D" id="2.60.40.2250">
    <property type="match status" value="1"/>
</dbReference>
<dbReference type="Proteomes" id="UP000264036">
    <property type="component" value="Unassembled WGS sequence"/>
</dbReference>
<organism evidence="2 3">
    <name type="scientific">Advenella kashmirensis</name>
    <dbReference type="NCBI Taxonomy" id="310575"/>
    <lineage>
        <taxon>Bacteria</taxon>
        <taxon>Pseudomonadati</taxon>
        <taxon>Pseudomonadota</taxon>
        <taxon>Betaproteobacteria</taxon>
        <taxon>Burkholderiales</taxon>
        <taxon>Alcaligenaceae</taxon>
    </lineage>
</organism>
<proteinExistence type="predicted"/>
<dbReference type="EMBL" id="DOEK01000002">
    <property type="protein sequence ID" value="HBP27804.1"/>
    <property type="molecule type" value="Genomic_DNA"/>
</dbReference>
<dbReference type="Gene3D" id="3.10.620.30">
    <property type="match status" value="1"/>
</dbReference>
<dbReference type="InterPro" id="IPR038765">
    <property type="entry name" value="Papain-like_cys_pep_sf"/>
</dbReference>
<evidence type="ECO:0000313" key="3">
    <source>
        <dbReference type="Proteomes" id="UP000264036"/>
    </source>
</evidence>
<dbReference type="PANTHER" id="PTHR33490:SF12">
    <property type="entry name" value="BLL5557 PROTEIN"/>
    <property type="match status" value="1"/>
</dbReference>
<name>A0A356LA52_9BURK</name>
<reference evidence="2 3" key="1">
    <citation type="journal article" date="2018" name="Nat. Biotechnol.">
        <title>A standardized bacterial taxonomy based on genome phylogeny substantially revises the tree of life.</title>
        <authorList>
            <person name="Parks D.H."/>
            <person name="Chuvochina M."/>
            <person name="Waite D.W."/>
            <person name="Rinke C."/>
            <person name="Skarshewski A."/>
            <person name="Chaumeil P.A."/>
            <person name="Hugenholtz P."/>
        </authorList>
    </citation>
    <scope>NUCLEOTIDE SEQUENCE [LARGE SCALE GENOMIC DNA]</scope>
    <source>
        <strain evidence="2">UBA10707</strain>
    </source>
</reference>
<dbReference type="PANTHER" id="PTHR33490">
    <property type="entry name" value="BLR5614 PROTEIN-RELATED"/>
    <property type="match status" value="1"/>
</dbReference>
<sequence length="287" mass="32158">MLVTRIRTSLEYEVFSASEFFLNMLVSKKSQLLLEECLSVEYVDSNGSKTPVYFQKNIDAMGGRFVSFPAKEGTINVDYTVSVVTNHARRLSEAAIYPIGRLPKKTIPCLRPSRYCESDVLSAQVQALFCAQGDGIVLVESIIDWIQEHVQYEVGYSDSTTSAADVFEKRKGVCRDFAHLAITFCRALNIPARFCVGYVYFEEPPQDFHAIFEAYLGGRWIKFDPTGLAPPDNLVVIARGNDAQDTPFATIFGNIKPSRMRINIEQEDPYSDLHLKAGDEQAAIIGR</sequence>
<dbReference type="InterPro" id="IPR002931">
    <property type="entry name" value="Transglutaminase-like"/>
</dbReference>